<proteinExistence type="predicted"/>
<dbReference type="InterPro" id="IPR045087">
    <property type="entry name" value="Cu-oxidase_fam"/>
</dbReference>
<dbReference type="RefSeq" id="WP_081798455.1">
    <property type="nucleotide sequence ID" value="NZ_KK082256.1"/>
</dbReference>
<dbReference type="Proteomes" id="UP000053750">
    <property type="component" value="Unassembled WGS sequence"/>
</dbReference>
<keyword evidence="1" id="KW-0479">Metal-binding</keyword>
<dbReference type="Pfam" id="PF07731">
    <property type="entry name" value="Cu-oxidase_2"/>
    <property type="match status" value="1"/>
</dbReference>
<dbReference type="CDD" id="cd13861">
    <property type="entry name" value="CuRO_1_CumA_like"/>
    <property type="match status" value="1"/>
</dbReference>
<keyword evidence="3" id="KW-0186">Copper</keyword>
<evidence type="ECO:0000256" key="2">
    <source>
        <dbReference type="ARBA" id="ARBA00023002"/>
    </source>
</evidence>
<dbReference type="Gene3D" id="2.60.40.420">
    <property type="entry name" value="Cupredoxins - blue copper proteins"/>
    <property type="match status" value="2"/>
</dbReference>
<evidence type="ECO:0000256" key="1">
    <source>
        <dbReference type="ARBA" id="ARBA00022723"/>
    </source>
</evidence>
<comment type="caution">
    <text evidence="8">The sequence shown here is derived from an EMBL/GenBank/DDBJ whole genome shotgun (WGS) entry which is preliminary data.</text>
</comment>
<dbReference type="InterPro" id="IPR033138">
    <property type="entry name" value="Cu_oxidase_CS"/>
</dbReference>
<feature type="domain" description="Plastocyanin-like" evidence="7">
    <location>
        <begin position="69"/>
        <end position="182"/>
    </location>
</feature>
<keyword evidence="2" id="KW-0560">Oxidoreductase</keyword>
<dbReference type="GO" id="GO:0005507">
    <property type="term" value="F:copper ion binding"/>
    <property type="evidence" value="ECO:0007669"/>
    <property type="project" value="InterPro"/>
</dbReference>
<dbReference type="InterPro" id="IPR011707">
    <property type="entry name" value="Cu-oxidase-like_N"/>
</dbReference>
<evidence type="ECO:0000313" key="8">
    <source>
        <dbReference type="EMBL" id="EXX87833.1"/>
    </source>
</evidence>
<keyword evidence="9" id="KW-1185">Reference proteome</keyword>
<dbReference type="EMBL" id="JFHU01000142">
    <property type="protein sequence ID" value="EXX87833.1"/>
    <property type="molecule type" value="Genomic_DNA"/>
</dbReference>
<evidence type="ECO:0000259" key="5">
    <source>
        <dbReference type="Pfam" id="PF00394"/>
    </source>
</evidence>
<dbReference type="GO" id="GO:0016491">
    <property type="term" value="F:oxidoreductase activity"/>
    <property type="evidence" value="ECO:0007669"/>
    <property type="project" value="UniProtKB-KW"/>
</dbReference>
<dbReference type="PROSITE" id="PS00079">
    <property type="entry name" value="MULTICOPPER_OXIDASE1"/>
    <property type="match status" value="1"/>
</dbReference>
<evidence type="ECO:0000256" key="3">
    <source>
        <dbReference type="ARBA" id="ARBA00023008"/>
    </source>
</evidence>
<accession>A0A9W5S1A0</accession>
<feature type="domain" description="Plastocyanin-like" evidence="6">
    <location>
        <begin position="399"/>
        <end position="506"/>
    </location>
</feature>
<organism evidence="8 9">
    <name type="scientific">Paenibacillus darwinianus</name>
    <dbReference type="NCBI Taxonomy" id="1380763"/>
    <lineage>
        <taxon>Bacteria</taxon>
        <taxon>Bacillati</taxon>
        <taxon>Bacillota</taxon>
        <taxon>Bacilli</taxon>
        <taxon>Bacillales</taxon>
        <taxon>Paenibacillaceae</taxon>
        <taxon>Paenibacillus</taxon>
    </lineage>
</organism>
<dbReference type="InterPro" id="IPR008972">
    <property type="entry name" value="Cupredoxin"/>
</dbReference>
<keyword evidence="4" id="KW-0812">Transmembrane</keyword>
<gene>
    <name evidence="8" type="ORF">BG53_03215</name>
</gene>
<feature type="transmembrane region" description="Helical" evidence="4">
    <location>
        <begin position="6"/>
        <end position="24"/>
    </location>
</feature>
<dbReference type="InterPro" id="IPR011706">
    <property type="entry name" value="Cu-oxidase_C"/>
</dbReference>
<evidence type="ECO:0000256" key="4">
    <source>
        <dbReference type="SAM" id="Phobius"/>
    </source>
</evidence>
<dbReference type="CDD" id="cd04202">
    <property type="entry name" value="CuRO_D2_2dMcoN_like"/>
    <property type="match status" value="2"/>
</dbReference>
<keyword evidence="4" id="KW-0472">Membrane</keyword>
<dbReference type="InterPro" id="IPR001117">
    <property type="entry name" value="Cu-oxidase_2nd"/>
</dbReference>
<feature type="domain" description="Plastocyanin-like" evidence="5">
    <location>
        <begin position="234"/>
        <end position="332"/>
    </location>
</feature>
<dbReference type="PANTHER" id="PTHR11709">
    <property type="entry name" value="MULTI-COPPER OXIDASE"/>
    <property type="match status" value="1"/>
</dbReference>
<dbReference type="SUPFAM" id="SSF49503">
    <property type="entry name" value="Cupredoxins"/>
    <property type="match status" value="3"/>
</dbReference>
<protein>
    <submittedName>
        <fullName evidence="8">Copper oxidase</fullName>
    </submittedName>
</protein>
<dbReference type="InterPro" id="IPR002355">
    <property type="entry name" value="Cu_oxidase_Cu_BS"/>
</dbReference>
<dbReference type="PROSITE" id="PS00080">
    <property type="entry name" value="MULTICOPPER_OXIDASE2"/>
    <property type="match status" value="1"/>
</dbReference>
<name>A0A9W5S1A0_9BACL</name>
<keyword evidence="4" id="KW-1133">Transmembrane helix</keyword>
<evidence type="ECO:0000259" key="7">
    <source>
        <dbReference type="Pfam" id="PF07732"/>
    </source>
</evidence>
<evidence type="ECO:0000313" key="9">
    <source>
        <dbReference type="Proteomes" id="UP000053750"/>
    </source>
</evidence>
<dbReference type="Pfam" id="PF07732">
    <property type="entry name" value="Cu-oxidase_3"/>
    <property type="match status" value="1"/>
</dbReference>
<reference evidence="8 9" key="1">
    <citation type="submission" date="2014-02" db="EMBL/GenBank/DDBJ databases">
        <title>Genome sequence of Paenibacillus darwinianus reveals adaptive mechanisms for survival in Antarctic soils.</title>
        <authorList>
            <person name="Dsouza M."/>
            <person name="Taylor M.W."/>
            <person name="Turner S.J."/>
            <person name="Aislabie J."/>
        </authorList>
    </citation>
    <scope>NUCLEOTIDE SEQUENCE [LARGE SCALE GENOMIC DNA]</scope>
    <source>
        <strain evidence="8 9">CE1</strain>
    </source>
</reference>
<dbReference type="AlphaFoldDB" id="A0A9W5S1A0"/>
<dbReference type="PANTHER" id="PTHR11709:SF394">
    <property type="entry name" value="FI03373P-RELATED"/>
    <property type="match status" value="1"/>
</dbReference>
<dbReference type="OrthoDB" id="9757546at2"/>
<sequence length="525" mass="57100">MTKAKTLIILLVTAVVGVGLFFIVKGMGGGSMNNMPGMEMGDSSDSQPAAVQNVPVEVLTGNTISLTAKTGKLQIDAKTTKEVWTYNGSVPGPQIRVKQGAMLNITLKNELPEPTTIHWHGLPIPNNMDGIPGVTMNAVQPGESFTYQFKVDVPGSYWYHSHQNGVEQVDKGLYGSFIVEPADEQAKPARDYTVVLDEWMEQDGMSMGGGNNMAGMDMGGNSGMSGMDMKGMSEAEMMPLMYTIYTANGRSGSAIEPLKVKQGEKVRIRLINAGYISHQLHLQGHAFKIVATDGQPINNPPGVNGQLLNIAPGERYDIEFEANNPGNWLLEEHSKNPGAKGITIPIVYEGFKGKPAKADNSELPVLDITQYGEAAQAQFTLDQKYDVEYTMDLNTETKDGEMAFTINGKTFPDTDPIKVKTGDKVKVKLVNKSPEDIHPMHLHGVFFQVLSKNGVPVSGSPLIKDTLNVLPGEEYEIAFLADNPGNWLFHCHDLGHAAAGMMTLVKYEGFKPDFTVDPNANNRPE</sequence>
<evidence type="ECO:0000259" key="6">
    <source>
        <dbReference type="Pfam" id="PF07731"/>
    </source>
</evidence>
<dbReference type="Pfam" id="PF00394">
    <property type="entry name" value="Cu-oxidase"/>
    <property type="match status" value="1"/>
</dbReference>